<keyword evidence="1" id="KW-0808">Transferase</keyword>
<reference evidence="1" key="1">
    <citation type="submission" date="2019-10" db="EMBL/GenBank/DDBJ databases">
        <authorList>
            <person name="Soares A.E.R."/>
            <person name="Aleixo A."/>
            <person name="Schneider P."/>
            <person name="Miyaki C.Y."/>
            <person name="Schneider M.P."/>
            <person name="Mello C."/>
            <person name="Vasconcelos A.T.R."/>
        </authorList>
    </citation>
    <scope>NUCLEOTIDE SEQUENCE</scope>
    <source>
        <tissue evidence="1">Muscle</tissue>
    </source>
</reference>
<keyword evidence="1" id="KW-0695">RNA-directed DNA polymerase</keyword>
<sequence length="107" mass="12156">MSDNNLIPTNLQGLKELANVITKPLSMIFEQSWESREVSVDRKLVNVVLIFKKGKECIGNYRPVSLTSVPRNFRENIIPGAIEKHLEDNTVISHSQYSFTRSPANQN</sequence>
<dbReference type="PANTHER" id="PTHR33395:SF22">
    <property type="entry name" value="REVERSE TRANSCRIPTASE DOMAIN-CONTAINING PROTEIN"/>
    <property type="match status" value="1"/>
</dbReference>
<keyword evidence="1" id="KW-0548">Nucleotidyltransferase</keyword>
<protein>
    <submittedName>
        <fullName evidence="1">RNA-directed DNA polymerase from mobile element jockey</fullName>
    </submittedName>
</protein>
<dbReference type="Proteomes" id="UP001145742">
    <property type="component" value="Unassembled WGS sequence"/>
</dbReference>
<evidence type="ECO:0000313" key="2">
    <source>
        <dbReference type="Proteomes" id="UP001145742"/>
    </source>
</evidence>
<dbReference type="EMBL" id="WHWB01033792">
    <property type="protein sequence ID" value="KAJ7416863.1"/>
    <property type="molecule type" value="Genomic_DNA"/>
</dbReference>
<organism evidence="1 2">
    <name type="scientific">Willisornis vidua</name>
    <name type="common">Xingu scale-backed antbird</name>
    <dbReference type="NCBI Taxonomy" id="1566151"/>
    <lineage>
        <taxon>Eukaryota</taxon>
        <taxon>Metazoa</taxon>
        <taxon>Chordata</taxon>
        <taxon>Craniata</taxon>
        <taxon>Vertebrata</taxon>
        <taxon>Euteleostomi</taxon>
        <taxon>Archelosauria</taxon>
        <taxon>Archosauria</taxon>
        <taxon>Dinosauria</taxon>
        <taxon>Saurischia</taxon>
        <taxon>Theropoda</taxon>
        <taxon>Coelurosauria</taxon>
        <taxon>Aves</taxon>
        <taxon>Neognathae</taxon>
        <taxon>Neoaves</taxon>
        <taxon>Telluraves</taxon>
        <taxon>Australaves</taxon>
        <taxon>Passeriformes</taxon>
        <taxon>Thamnophilidae</taxon>
        <taxon>Willisornis</taxon>
    </lineage>
</organism>
<accession>A0ABQ9D9K8</accession>
<evidence type="ECO:0000313" key="1">
    <source>
        <dbReference type="EMBL" id="KAJ7416863.1"/>
    </source>
</evidence>
<dbReference type="PANTHER" id="PTHR33395">
    <property type="entry name" value="TRANSCRIPTASE, PUTATIVE-RELATED-RELATED"/>
    <property type="match status" value="1"/>
</dbReference>
<comment type="caution">
    <text evidence="1">The sequence shown here is derived from an EMBL/GenBank/DDBJ whole genome shotgun (WGS) entry which is preliminary data.</text>
</comment>
<gene>
    <name evidence="1" type="ORF">WISP_68074</name>
</gene>
<name>A0ABQ9D9K8_9PASS</name>
<proteinExistence type="predicted"/>
<keyword evidence="2" id="KW-1185">Reference proteome</keyword>
<dbReference type="GO" id="GO:0003964">
    <property type="term" value="F:RNA-directed DNA polymerase activity"/>
    <property type="evidence" value="ECO:0007669"/>
    <property type="project" value="UniProtKB-KW"/>
</dbReference>